<keyword evidence="5" id="KW-0378">Hydrolase</keyword>
<dbReference type="Pfam" id="PF02449">
    <property type="entry name" value="Glyco_hydro_42"/>
    <property type="match status" value="1"/>
</dbReference>
<dbReference type="SUPFAM" id="SSF51445">
    <property type="entry name" value="(Trans)glycosidases"/>
    <property type="match status" value="1"/>
</dbReference>
<feature type="domain" description="Beta-galactosidase trimerisation" evidence="9">
    <location>
        <begin position="442"/>
        <end position="644"/>
    </location>
</feature>
<dbReference type="RefSeq" id="WP_322419583.1">
    <property type="nucleotide sequence ID" value="NZ_CP139859.1"/>
</dbReference>
<dbReference type="PANTHER" id="PTHR36447:SF2">
    <property type="entry name" value="BETA-GALACTOSIDASE YESZ"/>
    <property type="match status" value="1"/>
</dbReference>
<dbReference type="PIRSF" id="PIRSF001084">
    <property type="entry name" value="B-galactosidase"/>
    <property type="match status" value="1"/>
</dbReference>
<dbReference type="Gene3D" id="3.20.20.80">
    <property type="entry name" value="Glycosidases"/>
    <property type="match status" value="1"/>
</dbReference>
<dbReference type="InterPro" id="IPR013780">
    <property type="entry name" value="Glyco_hydro_b"/>
</dbReference>
<comment type="catalytic activity">
    <reaction evidence="1">
        <text>Hydrolysis of terminal non-reducing beta-D-galactose residues in beta-D-galactosides.</text>
        <dbReference type="EC" id="3.2.1.23"/>
    </reaction>
</comment>
<dbReference type="EC" id="3.2.1.23" evidence="3"/>
<keyword evidence="11" id="KW-1185">Reference proteome</keyword>
<evidence type="ECO:0000313" key="10">
    <source>
        <dbReference type="EMBL" id="WQC02634.1"/>
    </source>
</evidence>
<evidence type="ECO:0000256" key="6">
    <source>
        <dbReference type="ARBA" id="ARBA00022833"/>
    </source>
</evidence>
<dbReference type="InterPro" id="IPR017853">
    <property type="entry name" value="GH"/>
</dbReference>
<reference evidence="10 11" key="1">
    <citation type="submission" date="2023-11" db="EMBL/GenBank/DDBJ databases">
        <authorList>
            <person name="Panchal A.K."/>
            <person name="Meaney J.S."/>
            <person name="Karas B.J."/>
            <person name="diCenzo G.C."/>
        </authorList>
    </citation>
    <scope>NUCLEOTIDE SEQUENCE [LARGE SCALE GENOMIC DNA]</scope>
    <source>
        <strain evidence="10 11">NZP2235</strain>
        <plasmid evidence="10 11">pMhuNZP2235a</plasmid>
    </source>
</reference>
<proteinExistence type="inferred from homology"/>
<keyword evidence="10" id="KW-0614">Plasmid</keyword>
<protein>
    <recommendedName>
        <fullName evidence="3">beta-galactosidase</fullName>
        <ecNumber evidence="3">3.2.1.23</ecNumber>
    </recommendedName>
</protein>
<evidence type="ECO:0000256" key="7">
    <source>
        <dbReference type="ARBA" id="ARBA00023295"/>
    </source>
</evidence>
<dbReference type="InterPro" id="IPR003476">
    <property type="entry name" value="Glyco_hydro_42"/>
</dbReference>
<keyword evidence="6" id="KW-0862">Zinc</keyword>
<dbReference type="InterPro" id="IPR013529">
    <property type="entry name" value="Glyco_hydro_42_N"/>
</dbReference>
<feature type="domain" description="Glycoside hydrolase family 42 N-terminal" evidence="8">
    <location>
        <begin position="28"/>
        <end position="399"/>
    </location>
</feature>
<dbReference type="Gene3D" id="2.60.40.1180">
    <property type="entry name" value="Golgi alpha-mannosidase II"/>
    <property type="match status" value="1"/>
</dbReference>
<sequence>MTTASKSAPLSVWRPIATDTFLVGSPHYPEHVDESYWQRDADRMAAAGFNTVRLAEFAWHIIEPHEGTFDFDLFDRAIDVLGKAGIKTIMCTPTATPPRWLTARYPEVLRVDANGRAMSHGSRQHANLASAVFRKHSKRITKAMAEHYRGNSHIIGWQTDNEFNTSGSLSYGPVTLAEFQAFLEDKYKTIAALNDAWGGHFWATAYDDFDQVVLPLDYAPAPVGPTHVVDYHRFLAFVTARFQHDQVLILRATNPDWFVFHNLGRIDDIDFRGEFSTDLDFLGFDIYPHLYDEMQRVGGVGEVQALHLDICRGFTGNFIVPEQQSGFGAQPNISTLTPEPGEMRRMAYTSVARGADGVMFFRWRPAHFGAEIYWMGIIDHDDIPRRRYDEAKQFAGEVTALKDKILGTHVRMDLGIAGSDFDNQEMHRSYPVGMPSPQDDATLLHRYCYRHNIACGFIHPEDDLSKLKALYVPHWLKWTDAWTARIEAFAKAGGTVILGGRTGSRDVNNHVIRDTSPGKTLSALAGITVEEFGLLTPIGGDGLFEHGGRFGANTVRKKLPASSASRQYELKIGNAQVTAAHLYELLNVAPGTEVIGNWASRFAEGQAAMTSRKVGKGNVIYLGTYLSDALVEVLADQVLAPAGIVPLIADIPAGVEATIRESKDRRLLFILNTLGEPASIGNVPAGKDLLGDGKIRGGKLSLPAYGCSIIELDQVILRSQKAVLS</sequence>
<evidence type="ECO:0000256" key="4">
    <source>
        <dbReference type="ARBA" id="ARBA00022723"/>
    </source>
</evidence>
<dbReference type="InterPro" id="IPR029062">
    <property type="entry name" value="Class_I_gatase-like"/>
</dbReference>
<dbReference type="Pfam" id="PF08532">
    <property type="entry name" value="Glyco_hydro_42M"/>
    <property type="match status" value="1"/>
</dbReference>
<dbReference type="SUPFAM" id="SSF52317">
    <property type="entry name" value="Class I glutamine amidotransferase-like"/>
    <property type="match status" value="1"/>
</dbReference>
<keyword evidence="7" id="KW-0326">Glycosidase</keyword>
<evidence type="ECO:0000259" key="9">
    <source>
        <dbReference type="Pfam" id="PF08532"/>
    </source>
</evidence>
<dbReference type="CDD" id="cd03143">
    <property type="entry name" value="A4_beta-galactosidase_middle_domain"/>
    <property type="match status" value="1"/>
</dbReference>
<evidence type="ECO:0000313" key="11">
    <source>
        <dbReference type="Proteomes" id="UP001322481"/>
    </source>
</evidence>
<name>A0ABZ0W091_9HYPH</name>
<dbReference type="Proteomes" id="UP001322481">
    <property type="component" value="Plasmid pMhuNZP2235a"/>
</dbReference>
<dbReference type="InterPro" id="IPR013738">
    <property type="entry name" value="Beta_galactosidase_Trimer"/>
</dbReference>
<evidence type="ECO:0000256" key="5">
    <source>
        <dbReference type="ARBA" id="ARBA00022801"/>
    </source>
</evidence>
<organism evidence="10 11">
    <name type="scientific">Mesorhizobium huakuii</name>
    <dbReference type="NCBI Taxonomy" id="28104"/>
    <lineage>
        <taxon>Bacteria</taxon>
        <taxon>Pseudomonadati</taxon>
        <taxon>Pseudomonadota</taxon>
        <taxon>Alphaproteobacteria</taxon>
        <taxon>Hyphomicrobiales</taxon>
        <taxon>Phyllobacteriaceae</taxon>
        <taxon>Mesorhizobium</taxon>
    </lineage>
</organism>
<gene>
    <name evidence="10" type="ORF">U0R22_006887</name>
</gene>
<accession>A0ABZ0W091</accession>
<geneLocation type="plasmid" evidence="10 11">
    <name>pMhuNZP2235a</name>
</geneLocation>
<evidence type="ECO:0000259" key="8">
    <source>
        <dbReference type="Pfam" id="PF02449"/>
    </source>
</evidence>
<dbReference type="EMBL" id="CP139859">
    <property type="protein sequence ID" value="WQC02634.1"/>
    <property type="molecule type" value="Genomic_DNA"/>
</dbReference>
<dbReference type="PANTHER" id="PTHR36447">
    <property type="entry name" value="BETA-GALACTOSIDASE GANA"/>
    <property type="match status" value="1"/>
</dbReference>
<evidence type="ECO:0000256" key="1">
    <source>
        <dbReference type="ARBA" id="ARBA00001412"/>
    </source>
</evidence>
<comment type="similarity">
    <text evidence="2">Belongs to the glycosyl hydrolase 42 family.</text>
</comment>
<keyword evidence="4" id="KW-0479">Metal-binding</keyword>
<evidence type="ECO:0000256" key="2">
    <source>
        <dbReference type="ARBA" id="ARBA00005940"/>
    </source>
</evidence>
<dbReference type="Gene3D" id="3.40.50.880">
    <property type="match status" value="1"/>
</dbReference>
<evidence type="ECO:0000256" key="3">
    <source>
        <dbReference type="ARBA" id="ARBA00012756"/>
    </source>
</evidence>